<keyword evidence="12" id="KW-1208">Phospholipid metabolism</keyword>
<evidence type="ECO:0000313" key="14">
    <source>
        <dbReference type="EMBL" id="MBC2889441.1"/>
    </source>
</evidence>
<dbReference type="InterPro" id="IPR001206">
    <property type="entry name" value="Diacylglycerol_kinase_cat_dom"/>
</dbReference>
<sequence length="306" mass="32026">MPTCLGKTLLIANPTAQNGNGAAAAQRAATLLRAALGDGALDVALTEAPGQAVDLAAGAGAHDTVLALGGDGIIHEAANGLMRLPREDRPAFGIVPVGSGNDYARTLGMSARSVDEAAAQLLAASRRPADVGRCNGEFFVETLSFGVDAAIALDTVERRVRTGKTGTALYLASGMDQLLHHLDRRRYTASFDGGAPVGGESFTFAVQVGPTYGGGFRICPDARIDDGLLDVCIAHPPFGLARAVLVFLLAKGGRHTGFKQIELRRVRALSVRFDERPPVQIDGEPLVADEYAVDIVPHALDVLMPR</sequence>
<dbReference type="SMART" id="SM00046">
    <property type="entry name" value="DAGKc"/>
    <property type="match status" value="1"/>
</dbReference>
<keyword evidence="11" id="KW-0594">Phospholipid biosynthesis</keyword>
<keyword evidence="3" id="KW-0444">Lipid biosynthesis</keyword>
<dbReference type="GO" id="GO:0016301">
    <property type="term" value="F:kinase activity"/>
    <property type="evidence" value="ECO:0007669"/>
    <property type="project" value="UniProtKB-KW"/>
</dbReference>
<dbReference type="InterPro" id="IPR045540">
    <property type="entry name" value="YegS/DAGK_C"/>
</dbReference>
<comment type="caution">
    <text evidence="14">The sequence shown here is derived from an EMBL/GenBank/DDBJ whole genome shotgun (WGS) entry which is preliminary data.</text>
</comment>
<dbReference type="GO" id="GO:0005886">
    <property type="term" value="C:plasma membrane"/>
    <property type="evidence" value="ECO:0007669"/>
    <property type="project" value="TreeGrafter"/>
</dbReference>
<dbReference type="InterPro" id="IPR017438">
    <property type="entry name" value="ATP-NAD_kinase_N"/>
</dbReference>
<evidence type="ECO:0000256" key="11">
    <source>
        <dbReference type="ARBA" id="ARBA00023209"/>
    </source>
</evidence>
<keyword evidence="8" id="KW-0067">ATP-binding</keyword>
<evidence type="ECO:0000256" key="1">
    <source>
        <dbReference type="ARBA" id="ARBA00001946"/>
    </source>
</evidence>
<dbReference type="RefSeq" id="WP_185905259.1">
    <property type="nucleotide sequence ID" value="NZ_JACMSE010000005.1"/>
</dbReference>
<dbReference type="NCBIfam" id="TIGR00147">
    <property type="entry name" value="YegS/Rv2252/BmrU family lipid kinase"/>
    <property type="match status" value="1"/>
</dbReference>
<dbReference type="Gene3D" id="3.40.50.10330">
    <property type="entry name" value="Probable inorganic polyphosphate/atp-NAD kinase, domain 1"/>
    <property type="match status" value="1"/>
</dbReference>
<keyword evidence="4" id="KW-0808">Transferase</keyword>
<dbReference type="AlphaFoldDB" id="A0A842JG36"/>
<evidence type="ECO:0000256" key="4">
    <source>
        <dbReference type="ARBA" id="ARBA00022679"/>
    </source>
</evidence>
<dbReference type="GO" id="GO:0008654">
    <property type="term" value="P:phospholipid biosynthetic process"/>
    <property type="evidence" value="ECO:0007669"/>
    <property type="project" value="UniProtKB-KW"/>
</dbReference>
<dbReference type="PANTHER" id="PTHR12358">
    <property type="entry name" value="SPHINGOSINE KINASE"/>
    <property type="match status" value="1"/>
</dbReference>
<gene>
    <name evidence="14" type="ORF">H7313_08805</name>
</gene>
<evidence type="ECO:0000256" key="8">
    <source>
        <dbReference type="ARBA" id="ARBA00022840"/>
    </source>
</evidence>
<reference evidence="14 15" key="1">
    <citation type="submission" date="2020-08" db="EMBL/GenBank/DDBJ databases">
        <authorList>
            <person name="Liu C."/>
            <person name="Sun Q."/>
        </authorList>
    </citation>
    <scope>NUCLEOTIDE SEQUENCE [LARGE SCALE GENOMIC DNA]</scope>
    <source>
        <strain evidence="14 15">N22</strain>
    </source>
</reference>
<dbReference type="Proteomes" id="UP000587396">
    <property type="component" value="Unassembled WGS sequence"/>
</dbReference>
<dbReference type="Pfam" id="PF00781">
    <property type="entry name" value="DAGK_cat"/>
    <property type="match status" value="1"/>
</dbReference>
<evidence type="ECO:0000256" key="2">
    <source>
        <dbReference type="ARBA" id="ARBA00005983"/>
    </source>
</evidence>
<evidence type="ECO:0000256" key="3">
    <source>
        <dbReference type="ARBA" id="ARBA00022516"/>
    </source>
</evidence>
<dbReference type="Pfam" id="PF19279">
    <property type="entry name" value="YegS_C"/>
    <property type="match status" value="1"/>
</dbReference>
<dbReference type="InterPro" id="IPR050187">
    <property type="entry name" value="Lipid_Phosphate_FormReg"/>
</dbReference>
<keyword evidence="7 14" id="KW-0418">Kinase</keyword>
<dbReference type="InterPro" id="IPR005218">
    <property type="entry name" value="Diacylglycerol/lipid_kinase"/>
</dbReference>
<evidence type="ECO:0000256" key="9">
    <source>
        <dbReference type="ARBA" id="ARBA00022842"/>
    </source>
</evidence>
<keyword evidence="10" id="KW-0443">Lipid metabolism</keyword>
<keyword evidence="6" id="KW-0547">Nucleotide-binding</keyword>
<protein>
    <submittedName>
        <fullName evidence="14">YegS/Rv2252/BmrU family lipid kinase</fullName>
    </submittedName>
</protein>
<evidence type="ECO:0000256" key="12">
    <source>
        <dbReference type="ARBA" id="ARBA00023264"/>
    </source>
</evidence>
<keyword evidence="15" id="KW-1185">Reference proteome</keyword>
<dbReference type="InterPro" id="IPR016064">
    <property type="entry name" value="NAD/diacylglycerol_kinase_sf"/>
</dbReference>
<dbReference type="PROSITE" id="PS50146">
    <property type="entry name" value="DAGK"/>
    <property type="match status" value="1"/>
</dbReference>
<name>A0A842JG36_9ACTN</name>
<dbReference type="GO" id="GO:0046872">
    <property type="term" value="F:metal ion binding"/>
    <property type="evidence" value="ECO:0007669"/>
    <property type="project" value="UniProtKB-KW"/>
</dbReference>
<evidence type="ECO:0000259" key="13">
    <source>
        <dbReference type="PROSITE" id="PS50146"/>
    </source>
</evidence>
<feature type="domain" description="DAGKc" evidence="13">
    <location>
        <begin position="3"/>
        <end position="138"/>
    </location>
</feature>
<evidence type="ECO:0000256" key="7">
    <source>
        <dbReference type="ARBA" id="ARBA00022777"/>
    </source>
</evidence>
<dbReference type="EMBL" id="JACMSE010000005">
    <property type="protein sequence ID" value="MBC2889441.1"/>
    <property type="molecule type" value="Genomic_DNA"/>
</dbReference>
<dbReference type="Gene3D" id="2.60.200.40">
    <property type="match status" value="1"/>
</dbReference>
<accession>A0A842JG36</accession>
<dbReference type="GO" id="GO:0005524">
    <property type="term" value="F:ATP binding"/>
    <property type="evidence" value="ECO:0007669"/>
    <property type="project" value="UniProtKB-KW"/>
</dbReference>
<evidence type="ECO:0000256" key="6">
    <source>
        <dbReference type="ARBA" id="ARBA00022741"/>
    </source>
</evidence>
<evidence type="ECO:0000313" key="15">
    <source>
        <dbReference type="Proteomes" id="UP000587396"/>
    </source>
</evidence>
<proteinExistence type="inferred from homology"/>
<keyword evidence="9" id="KW-0460">Magnesium</keyword>
<dbReference type="PANTHER" id="PTHR12358:SF106">
    <property type="entry name" value="LIPID KINASE YEGS"/>
    <property type="match status" value="1"/>
</dbReference>
<keyword evidence="5" id="KW-0479">Metal-binding</keyword>
<organism evidence="14 15">
    <name type="scientific">Gordonibacter massiliensis</name>
    <name type="common">ex Traore et al. 2017</name>
    <dbReference type="NCBI Taxonomy" id="1841863"/>
    <lineage>
        <taxon>Bacteria</taxon>
        <taxon>Bacillati</taxon>
        <taxon>Actinomycetota</taxon>
        <taxon>Coriobacteriia</taxon>
        <taxon>Eggerthellales</taxon>
        <taxon>Eggerthellaceae</taxon>
        <taxon>Gordonibacter</taxon>
    </lineage>
</organism>
<comment type="similarity">
    <text evidence="2">Belongs to the diacylglycerol/lipid kinase family.</text>
</comment>
<evidence type="ECO:0000256" key="5">
    <source>
        <dbReference type="ARBA" id="ARBA00022723"/>
    </source>
</evidence>
<comment type="cofactor">
    <cofactor evidence="1">
        <name>Mg(2+)</name>
        <dbReference type="ChEBI" id="CHEBI:18420"/>
    </cofactor>
</comment>
<dbReference type="SUPFAM" id="SSF111331">
    <property type="entry name" value="NAD kinase/diacylglycerol kinase-like"/>
    <property type="match status" value="1"/>
</dbReference>
<evidence type="ECO:0000256" key="10">
    <source>
        <dbReference type="ARBA" id="ARBA00023098"/>
    </source>
</evidence>